<protein>
    <submittedName>
        <fullName evidence="1">Uncharacterized protein</fullName>
    </submittedName>
</protein>
<comment type="caution">
    <text evidence="1">The sequence shown here is derived from an EMBL/GenBank/DDBJ whole genome shotgun (WGS) entry which is preliminary data.</text>
</comment>
<name>A0A645ETM8_9ZZZZ</name>
<organism evidence="1">
    <name type="scientific">bioreactor metagenome</name>
    <dbReference type="NCBI Taxonomy" id="1076179"/>
    <lineage>
        <taxon>unclassified sequences</taxon>
        <taxon>metagenomes</taxon>
        <taxon>ecological metagenomes</taxon>
    </lineage>
</organism>
<dbReference type="AntiFam" id="ANF00178">
    <property type="entry name" value="Shadow ORF (opposite dhbF)"/>
</dbReference>
<evidence type="ECO:0000313" key="1">
    <source>
        <dbReference type="EMBL" id="MPN03873.1"/>
    </source>
</evidence>
<reference evidence="1" key="1">
    <citation type="submission" date="2019-08" db="EMBL/GenBank/DDBJ databases">
        <authorList>
            <person name="Kucharzyk K."/>
            <person name="Murdoch R.W."/>
            <person name="Higgins S."/>
            <person name="Loffler F."/>
        </authorList>
    </citation>
    <scope>NUCLEOTIDE SEQUENCE</scope>
</reference>
<dbReference type="AlphaFoldDB" id="A0A645ETM8"/>
<proteinExistence type="predicted"/>
<accession>A0A645ETM8</accession>
<sequence>MQFDLEIAAAKVLQIPVGQHAHDIASLVHALAREERVGKIRRGRKFITVNIAARKACSGDIKFAGACGHDMAQLFIEYVKTAVRKRLAHDDILSVFKSCGRDVDGCFSRSVEVIHAHIADALDRVNQLARHSFARQHQQLDAPKRAAEFLVCQAYLHTRRRELNDLNIFAFNKLRQFPRQHDFFFVRQHNDAAQRQAQQRLGYEDIEDGSGGA</sequence>
<gene>
    <name evidence="1" type="ORF">SDC9_151107</name>
</gene>
<dbReference type="EMBL" id="VSSQ01049791">
    <property type="protein sequence ID" value="MPN03873.1"/>
    <property type="molecule type" value="Genomic_DNA"/>
</dbReference>